<reference evidence="7 8" key="1">
    <citation type="submission" date="2024-09" db="EMBL/GenBank/DDBJ databases">
        <authorList>
            <person name="Sun Q."/>
            <person name="Mori K."/>
        </authorList>
    </citation>
    <scope>NUCLEOTIDE SEQUENCE [LARGE SCALE GENOMIC DNA]</scope>
    <source>
        <strain evidence="7 8">CICC 10874</strain>
    </source>
</reference>
<comment type="caution">
    <text evidence="7">The sequence shown here is derived from an EMBL/GenBank/DDBJ whole genome shotgun (WGS) entry which is preliminary data.</text>
</comment>
<proteinExistence type="inferred from homology"/>
<organism evidence="7 8">
    <name type="scientific">Brachybacterium hainanense</name>
    <dbReference type="NCBI Taxonomy" id="1541174"/>
    <lineage>
        <taxon>Bacteria</taxon>
        <taxon>Bacillati</taxon>
        <taxon>Actinomycetota</taxon>
        <taxon>Actinomycetes</taxon>
        <taxon>Micrococcales</taxon>
        <taxon>Dermabacteraceae</taxon>
        <taxon>Brachybacterium</taxon>
    </lineage>
</organism>
<name>A0ABV6RBL0_9MICO</name>
<dbReference type="RefSeq" id="WP_376980421.1">
    <property type="nucleotide sequence ID" value="NZ_JBHLSV010000011.1"/>
</dbReference>
<dbReference type="EMBL" id="JBHLSV010000011">
    <property type="protein sequence ID" value="MFC0674381.1"/>
    <property type="molecule type" value="Genomic_DNA"/>
</dbReference>
<dbReference type="SUPFAM" id="SSF48576">
    <property type="entry name" value="Terpenoid synthases"/>
    <property type="match status" value="1"/>
</dbReference>
<dbReference type="PANTHER" id="PTHR12001">
    <property type="entry name" value="GERANYLGERANYL PYROPHOSPHATE SYNTHASE"/>
    <property type="match status" value="1"/>
</dbReference>
<dbReference type="Gene3D" id="1.10.600.10">
    <property type="entry name" value="Farnesyl Diphosphate Synthase"/>
    <property type="match status" value="1"/>
</dbReference>
<keyword evidence="8" id="KW-1185">Reference proteome</keyword>
<keyword evidence="3 6" id="KW-0808">Transferase</keyword>
<dbReference type="Proteomes" id="UP001589793">
    <property type="component" value="Unassembled WGS sequence"/>
</dbReference>
<dbReference type="InterPro" id="IPR008949">
    <property type="entry name" value="Isoprenoid_synthase_dom_sf"/>
</dbReference>
<protein>
    <submittedName>
        <fullName evidence="7">Polyprenyl synthetase family protein</fullName>
    </submittedName>
</protein>
<comment type="cofactor">
    <cofactor evidence="1">
        <name>Mg(2+)</name>
        <dbReference type="ChEBI" id="CHEBI:18420"/>
    </cofactor>
</comment>
<dbReference type="SFLD" id="SFLDS00005">
    <property type="entry name" value="Isoprenoid_Synthase_Type_I"/>
    <property type="match status" value="1"/>
</dbReference>
<evidence type="ECO:0000256" key="2">
    <source>
        <dbReference type="ARBA" id="ARBA00006706"/>
    </source>
</evidence>
<evidence type="ECO:0000313" key="8">
    <source>
        <dbReference type="Proteomes" id="UP001589793"/>
    </source>
</evidence>
<comment type="similarity">
    <text evidence="2 6">Belongs to the FPP/GGPP synthase family.</text>
</comment>
<evidence type="ECO:0000256" key="4">
    <source>
        <dbReference type="ARBA" id="ARBA00022723"/>
    </source>
</evidence>
<dbReference type="PROSITE" id="PS00723">
    <property type="entry name" value="POLYPRENYL_SYNTHASE_1"/>
    <property type="match status" value="1"/>
</dbReference>
<keyword evidence="5" id="KW-0460">Magnesium</keyword>
<dbReference type="InterPro" id="IPR033749">
    <property type="entry name" value="Polyprenyl_synt_CS"/>
</dbReference>
<gene>
    <name evidence="7" type="ORF">ACFFF6_10490</name>
</gene>
<evidence type="ECO:0000256" key="3">
    <source>
        <dbReference type="ARBA" id="ARBA00022679"/>
    </source>
</evidence>
<dbReference type="Pfam" id="PF00348">
    <property type="entry name" value="polyprenyl_synt"/>
    <property type="match status" value="1"/>
</dbReference>
<keyword evidence="4" id="KW-0479">Metal-binding</keyword>
<evidence type="ECO:0000256" key="6">
    <source>
        <dbReference type="RuleBase" id="RU004466"/>
    </source>
</evidence>
<accession>A0ABV6RBL0</accession>
<dbReference type="PANTHER" id="PTHR12001:SF85">
    <property type="entry name" value="SHORT CHAIN ISOPRENYL DIPHOSPHATE SYNTHASE"/>
    <property type="match status" value="1"/>
</dbReference>
<evidence type="ECO:0000256" key="1">
    <source>
        <dbReference type="ARBA" id="ARBA00001946"/>
    </source>
</evidence>
<evidence type="ECO:0000313" key="7">
    <source>
        <dbReference type="EMBL" id="MFC0674381.1"/>
    </source>
</evidence>
<evidence type="ECO:0000256" key="5">
    <source>
        <dbReference type="ARBA" id="ARBA00022842"/>
    </source>
</evidence>
<dbReference type="InterPro" id="IPR000092">
    <property type="entry name" value="Polyprenyl_synt"/>
</dbReference>
<sequence length="369" mass="39867">MIVHCEERTVSPDRASVLAEVQVLLDARIAGSDRYGGAIRELWELAARRVGGGKLLRPILLLDTCAALRRAGQLGAEAPVGAADAAVVLRCAAALELLHFAFLLHDDVIDHDLVRRGEENLVGELHRRGSARGGTQRSLHWARSAGLLLGDQLLALVHQEVARLRVPERRRTMLLDLLDDAVAESAAGELLDVGLADGMIPPERTAVMTMTRSKTAAYSFELPLGMAAVLAGADSGTTDALRHAGRCAGTAFQLQDDLLSAFGDERLHGKDPWSDIREGKRTLLIEAARGTPAWPRIQEALGGQESGPRDGERLRMLLEQCGARARVEEEIRAQLAAARRALAPASSPVPAEVAQVIDQHLRRLEGRSR</sequence>